<name>A0A5B7DS11_PORTR</name>
<organism evidence="1 2">
    <name type="scientific">Portunus trituberculatus</name>
    <name type="common">Swimming crab</name>
    <name type="synonym">Neptunus trituberculatus</name>
    <dbReference type="NCBI Taxonomy" id="210409"/>
    <lineage>
        <taxon>Eukaryota</taxon>
        <taxon>Metazoa</taxon>
        <taxon>Ecdysozoa</taxon>
        <taxon>Arthropoda</taxon>
        <taxon>Crustacea</taxon>
        <taxon>Multicrustacea</taxon>
        <taxon>Malacostraca</taxon>
        <taxon>Eumalacostraca</taxon>
        <taxon>Eucarida</taxon>
        <taxon>Decapoda</taxon>
        <taxon>Pleocyemata</taxon>
        <taxon>Brachyura</taxon>
        <taxon>Eubrachyura</taxon>
        <taxon>Portunoidea</taxon>
        <taxon>Portunidae</taxon>
        <taxon>Portuninae</taxon>
        <taxon>Portunus</taxon>
    </lineage>
</organism>
<reference evidence="1 2" key="1">
    <citation type="submission" date="2019-05" db="EMBL/GenBank/DDBJ databases">
        <title>Another draft genome of Portunus trituberculatus and its Hox gene families provides insights of decapod evolution.</title>
        <authorList>
            <person name="Jeong J.-H."/>
            <person name="Song I."/>
            <person name="Kim S."/>
            <person name="Choi T."/>
            <person name="Kim D."/>
            <person name="Ryu S."/>
            <person name="Kim W."/>
        </authorList>
    </citation>
    <scope>NUCLEOTIDE SEQUENCE [LARGE SCALE GENOMIC DNA]</scope>
    <source>
        <tissue evidence="1">Muscle</tissue>
    </source>
</reference>
<protein>
    <submittedName>
        <fullName evidence="1">Uncharacterized protein</fullName>
    </submittedName>
</protein>
<sequence>MGCDLCPNWYHKMYIKNMEQHASPWYSDSRFAPFWRQYNALMSAAHQDAICKAEHVANQARAALMSSLISGQRPHIQELYLIELYQPP</sequence>
<dbReference type="Proteomes" id="UP000324222">
    <property type="component" value="Unassembled WGS sequence"/>
</dbReference>
<dbReference type="EMBL" id="VSRR010001328">
    <property type="protein sequence ID" value="MPC24421.1"/>
    <property type="molecule type" value="Genomic_DNA"/>
</dbReference>
<evidence type="ECO:0000313" key="2">
    <source>
        <dbReference type="Proteomes" id="UP000324222"/>
    </source>
</evidence>
<gene>
    <name evidence="1" type="ORF">E2C01_017502</name>
</gene>
<comment type="caution">
    <text evidence="1">The sequence shown here is derived from an EMBL/GenBank/DDBJ whole genome shotgun (WGS) entry which is preliminary data.</text>
</comment>
<dbReference type="OrthoDB" id="5989213at2759"/>
<accession>A0A5B7DS11</accession>
<keyword evidence="2" id="KW-1185">Reference proteome</keyword>
<proteinExistence type="predicted"/>
<dbReference type="AlphaFoldDB" id="A0A5B7DS11"/>
<evidence type="ECO:0000313" key="1">
    <source>
        <dbReference type="EMBL" id="MPC24421.1"/>
    </source>
</evidence>